<keyword evidence="2" id="KW-1185">Reference proteome</keyword>
<dbReference type="OrthoDB" id="880556at2"/>
<sequence>MRFSPPDSCRLPSMDRLLHLPFGEINYHPDIATLEVRWHTSPNSDQLRHLLQVALRLASPLQVRTWISDLAVFGVPTPADLLWLYQEWLPHLALLGVQSMGVVLPPLSILRDTIQSALATSLLGTPTLRMELFTTVEDARQWAEQRP</sequence>
<accession>A0A431TVI4</accession>
<name>A0A431TVI4_9BACT</name>
<dbReference type="RefSeq" id="WP_126695874.1">
    <property type="nucleotide sequence ID" value="NZ_RXOF01000019.1"/>
</dbReference>
<evidence type="ECO:0008006" key="3">
    <source>
        <dbReference type="Google" id="ProtNLM"/>
    </source>
</evidence>
<proteinExistence type="predicted"/>
<dbReference type="Proteomes" id="UP000282184">
    <property type="component" value="Unassembled WGS sequence"/>
</dbReference>
<dbReference type="EMBL" id="RXOF01000019">
    <property type="protein sequence ID" value="RTQ45677.1"/>
    <property type="molecule type" value="Genomic_DNA"/>
</dbReference>
<gene>
    <name evidence="1" type="ORF">EJV47_24640</name>
</gene>
<protein>
    <recommendedName>
        <fullName evidence="3">STAS/SEC14 domain-containing protein</fullName>
    </recommendedName>
</protein>
<comment type="caution">
    <text evidence="1">The sequence shown here is derived from an EMBL/GenBank/DDBJ whole genome shotgun (WGS) entry which is preliminary data.</text>
</comment>
<evidence type="ECO:0000313" key="1">
    <source>
        <dbReference type="EMBL" id="RTQ45677.1"/>
    </source>
</evidence>
<organism evidence="1 2">
    <name type="scientific">Hymenobacter gummosus</name>
    <dbReference type="NCBI Taxonomy" id="1776032"/>
    <lineage>
        <taxon>Bacteria</taxon>
        <taxon>Pseudomonadati</taxon>
        <taxon>Bacteroidota</taxon>
        <taxon>Cytophagia</taxon>
        <taxon>Cytophagales</taxon>
        <taxon>Hymenobacteraceae</taxon>
        <taxon>Hymenobacter</taxon>
    </lineage>
</organism>
<evidence type="ECO:0000313" key="2">
    <source>
        <dbReference type="Proteomes" id="UP000282184"/>
    </source>
</evidence>
<reference evidence="1 2" key="1">
    <citation type="submission" date="2018-12" db="EMBL/GenBank/DDBJ databases">
        <title>Hymenobacter gummosus sp. nov., isolated from a spring.</title>
        <authorList>
            <person name="Nie L."/>
        </authorList>
    </citation>
    <scope>NUCLEOTIDE SEQUENCE [LARGE SCALE GENOMIC DNA]</scope>
    <source>
        <strain evidence="1 2">KCTC 52166</strain>
    </source>
</reference>
<dbReference type="AlphaFoldDB" id="A0A431TVI4"/>